<reference evidence="1 2" key="1">
    <citation type="submission" date="2020-02" db="EMBL/GenBank/DDBJ databases">
        <title>Paraburkholderia simonii sp. nov. and Paraburkholderia youngii sp. nov. Brazilian and Mexican Mimosa-associated rhizobia.</title>
        <authorList>
            <person name="Mavima L."/>
            <person name="Beukes C.W."/>
            <person name="Chan W.Y."/>
            <person name="Palmer M."/>
            <person name="De Meyer S.E."/>
            <person name="James E.K."/>
            <person name="Venter S.N."/>
            <person name="Steenkamp E.T."/>
        </authorList>
    </citation>
    <scope>NUCLEOTIDE SEQUENCE [LARGE SCALE GENOMIC DNA]</scope>
    <source>
        <strain evidence="1 2">JPY169</strain>
    </source>
</reference>
<sequence>MQFHLNIGLARNDGKPDNTVLHTVAALNRYGFVLVTGDIQQSATEQTLCAAVRYHGKSGLHATLTALALELAQDCIAQAEIDWLGKITGQLVGPNASKWGEFDSECFLFPRVKEAA</sequence>
<dbReference type="EMBL" id="JAALDK010000001">
    <property type="protein sequence ID" value="NUX98752.1"/>
    <property type="molecule type" value="Genomic_DNA"/>
</dbReference>
<proteinExistence type="predicted"/>
<comment type="caution">
    <text evidence="1">The sequence shown here is derived from an EMBL/GenBank/DDBJ whole genome shotgun (WGS) entry which is preliminary data.</text>
</comment>
<gene>
    <name evidence="1" type="ORF">G5S42_03140</name>
</gene>
<name>A0A7Y6JW36_9BURK</name>
<dbReference type="Proteomes" id="UP000594380">
    <property type="component" value="Unassembled WGS sequence"/>
</dbReference>
<accession>A0A7Y6JW36</accession>
<dbReference type="GeneID" id="301099340"/>
<dbReference type="RefSeq" id="WP_176105492.1">
    <property type="nucleotide sequence ID" value="NZ_JAALDK010000001.1"/>
</dbReference>
<protein>
    <submittedName>
        <fullName evidence="1">Uncharacterized protein</fullName>
    </submittedName>
</protein>
<evidence type="ECO:0000313" key="2">
    <source>
        <dbReference type="Proteomes" id="UP000594380"/>
    </source>
</evidence>
<dbReference type="AlphaFoldDB" id="A0A7Y6JW36"/>
<evidence type="ECO:0000313" key="1">
    <source>
        <dbReference type="EMBL" id="NUX98752.1"/>
    </source>
</evidence>
<organism evidence="1 2">
    <name type="scientific">Paraburkholderia youngii</name>
    <dbReference type="NCBI Taxonomy" id="2782701"/>
    <lineage>
        <taxon>Bacteria</taxon>
        <taxon>Pseudomonadati</taxon>
        <taxon>Pseudomonadota</taxon>
        <taxon>Betaproteobacteria</taxon>
        <taxon>Burkholderiales</taxon>
        <taxon>Burkholderiaceae</taxon>
        <taxon>Paraburkholderia</taxon>
    </lineage>
</organism>